<protein>
    <submittedName>
        <fullName evidence="7">Response regulator</fullName>
    </submittedName>
</protein>
<proteinExistence type="predicted"/>
<evidence type="ECO:0000256" key="2">
    <source>
        <dbReference type="ARBA" id="ARBA00022777"/>
    </source>
</evidence>
<feature type="domain" description="Response regulatory" evidence="6">
    <location>
        <begin position="12"/>
        <end position="128"/>
    </location>
</feature>
<accession>A0ABS9K2K2</accession>
<dbReference type="PROSITE" id="PS50110">
    <property type="entry name" value="RESPONSE_REGULATORY"/>
    <property type="match status" value="1"/>
</dbReference>
<dbReference type="Gene3D" id="3.30.565.10">
    <property type="entry name" value="Histidine kinase-like ATPase, C-terminal domain"/>
    <property type="match status" value="1"/>
</dbReference>
<evidence type="ECO:0000313" key="8">
    <source>
        <dbReference type="Proteomes" id="UP001165384"/>
    </source>
</evidence>
<evidence type="ECO:0000256" key="1">
    <source>
        <dbReference type="ARBA" id="ARBA00022679"/>
    </source>
</evidence>
<evidence type="ECO:0000259" key="6">
    <source>
        <dbReference type="PROSITE" id="PS50110"/>
    </source>
</evidence>
<gene>
    <name evidence="7" type="ORF">LZ012_09865</name>
</gene>
<keyword evidence="1" id="KW-0808">Transferase</keyword>
<dbReference type="Gene3D" id="3.40.50.2300">
    <property type="match status" value="1"/>
</dbReference>
<evidence type="ECO:0000256" key="3">
    <source>
        <dbReference type="ARBA" id="ARBA00023012"/>
    </source>
</evidence>
<dbReference type="SUPFAM" id="SSF52172">
    <property type="entry name" value="CheY-like"/>
    <property type="match status" value="1"/>
</dbReference>
<sequence length="368" mass="40715">MTAQTATTGRPEILIVDDTVASLDLLADLLAKAGYAVRAAQDARMALHSALAKAPELILLDVRMPGMDGYELCRRLKAEPATHDIPVIFLSALRETEDKVRGFALGAVDYIGKPFQPEEVLARVRTHIELRRLQTRLEERVAERTEQLHRSQARLHELAGHLQTIREEERTTIARELHDELGQALTALRIDLGWIKRQCAESSPPLHARAETAHALIERTIDALRRISEGLRPGMLDVLGLAAAIEHLVDQFTERSGIECHLDVDRDEFDLDQGLAITVFRLIQEALTNVTRHASATRVDIGLREEDGRIVVHFSDNGVGFPDSEPQQGFGLLGMRERAAMLGGDIVIDGSNGTRIVASFPLKTGEKP</sequence>
<dbReference type="EMBL" id="JAKLTN010000002">
    <property type="protein sequence ID" value="MCG2577299.1"/>
    <property type="molecule type" value="Genomic_DNA"/>
</dbReference>
<dbReference type="InterPro" id="IPR005467">
    <property type="entry name" value="His_kinase_dom"/>
</dbReference>
<name>A0ABS9K2K2_9RHOO</name>
<dbReference type="Pfam" id="PF07730">
    <property type="entry name" value="HisKA_3"/>
    <property type="match status" value="1"/>
</dbReference>
<keyword evidence="8" id="KW-1185">Reference proteome</keyword>
<dbReference type="PANTHER" id="PTHR24421:SF58">
    <property type="entry name" value="SIGNAL TRANSDUCTION HISTIDINE-PROTEIN KINASE_PHOSPHATASE UHPB"/>
    <property type="match status" value="1"/>
</dbReference>
<evidence type="ECO:0000313" key="7">
    <source>
        <dbReference type="EMBL" id="MCG2577299.1"/>
    </source>
</evidence>
<dbReference type="Pfam" id="PF00072">
    <property type="entry name" value="Response_reg"/>
    <property type="match status" value="1"/>
</dbReference>
<dbReference type="RefSeq" id="WP_275710236.1">
    <property type="nucleotide sequence ID" value="NZ_JAKLTN010000002.1"/>
</dbReference>
<comment type="caution">
    <text evidence="7">The sequence shown here is derived from an EMBL/GenBank/DDBJ whole genome shotgun (WGS) entry which is preliminary data.</text>
</comment>
<dbReference type="PANTHER" id="PTHR24421">
    <property type="entry name" value="NITRATE/NITRITE SENSOR PROTEIN NARX-RELATED"/>
    <property type="match status" value="1"/>
</dbReference>
<dbReference type="SUPFAM" id="SSF55874">
    <property type="entry name" value="ATPase domain of HSP90 chaperone/DNA topoisomerase II/histidine kinase"/>
    <property type="match status" value="1"/>
</dbReference>
<keyword evidence="3" id="KW-0902">Two-component regulatory system</keyword>
<dbReference type="InterPro" id="IPR003594">
    <property type="entry name" value="HATPase_dom"/>
</dbReference>
<dbReference type="Proteomes" id="UP001165384">
    <property type="component" value="Unassembled WGS sequence"/>
</dbReference>
<dbReference type="InterPro" id="IPR050482">
    <property type="entry name" value="Sensor_HK_TwoCompSys"/>
</dbReference>
<dbReference type="InterPro" id="IPR036890">
    <property type="entry name" value="HATPase_C_sf"/>
</dbReference>
<dbReference type="Pfam" id="PF02518">
    <property type="entry name" value="HATPase_c"/>
    <property type="match status" value="1"/>
</dbReference>
<feature type="domain" description="Histidine kinase" evidence="5">
    <location>
        <begin position="172"/>
        <end position="364"/>
    </location>
</feature>
<dbReference type="PROSITE" id="PS50109">
    <property type="entry name" value="HIS_KIN"/>
    <property type="match status" value="1"/>
</dbReference>
<dbReference type="SMART" id="SM00387">
    <property type="entry name" value="HATPase_c"/>
    <property type="match status" value="1"/>
</dbReference>
<dbReference type="CDD" id="cd19920">
    <property type="entry name" value="REC_PA4781-like"/>
    <property type="match status" value="1"/>
</dbReference>
<feature type="modified residue" description="4-aspartylphosphate" evidence="4">
    <location>
        <position position="61"/>
    </location>
</feature>
<dbReference type="InterPro" id="IPR011006">
    <property type="entry name" value="CheY-like_superfamily"/>
</dbReference>
<reference evidence="7" key="1">
    <citation type="submission" date="2022-01" db="EMBL/GenBank/DDBJ databases">
        <authorList>
            <person name="Jo J.-H."/>
            <person name="Im W.-T."/>
        </authorList>
    </citation>
    <scope>NUCLEOTIDE SEQUENCE</scope>
    <source>
        <strain evidence="7">XY25</strain>
    </source>
</reference>
<dbReference type="InterPro" id="IPR001789">
    <property type="entry name" value="Sig_transdc_resp-reg_receiver"/>
</dbReference>
<dbReference type="Gene3D" id="1.20.5.1930">
    <property type="match status" value="1"/>
</dbReference>
<dbReference type="InterPro" id="IPR011712">
    <property type="entry name" value="Sig_transdc_His_kin_sub3_dim/P"/>
</dbReference>
<keyword evidence="4" id="KW-0597">Phosphoprotein</keyword>
<organism evidence="7 8">
    <name type="scientific">Dechloromonas hankyongensis</name>
    <dbReference type="NCBI Taxonomy" id="2908002"/>
    <lineage>
        <taxon>Bacteria</taxon>
        <taxon>Pseudomonadati</taxon>
        <taxon>Pseudomonadota</taxon>
        <taxon>Betaproteobacteria</taxon>
        <taxon>Rhodocyclales</taxon>
        <taxon>Azonexaceae</taxon>
        <taxon>Dechloromonas</taxon>
    </lineage>
</organism>
<dbReference type="CDD" id="cd16917">
    <property type="entry name" value="HATPase_UhpB-NarQ-NarX-like"/>
    <property type="match status" value="1"/>
</dbReference>
<evidence type="ECO:0000259" key="5">
    <source>
        <dbReference type="PROSITE" id="PS50109"/>
    </source>
</evidence>
<dbReference type="SMART" id="SM00448">
    <property type="entry name" value="REC"/>
    <property type="match status" value="1"/>
</dbReference>
<evidence type="ECO:0000256" key="4">
    <source>
        <dbReference type="PROSITE-ProRule" id="PRU00169"/>
    </source>
</evidence>
<keyword evidence="2" id="KW-0418">Kinase</keyword>